<feature type="region of interest" description="Disordered" evidence="1">
    <location>
        <begin position="54"/>
        <end position="116"/>
    </location>
</feature>
<feature type="compositionally biased region" description="Polar residues" evidence="1">
    <location>
        <begin position="95"/>
        <end position="116"/>
    </location>
</feature>
<sequence>MLNPLQTPTTLSQYHWLFSDGESSATMQNNSDPVSLITPRVLTYGESPSWLNYSTGIDPDSTPLPNFTHGNNHPSSSQAEEFKSPSDYDFFEPLESSSEQTSLSNLDLSPNQEGLSDFPSQSTFSTYLPQYSLMGPLHAGQKRLRDLCGDEDYCLPKQPKQARFDDISSLQSDIQLPISPKMSTIFAPPFQNITKPCDEPNASTLWQNIQIENLKTRLAISEEQNAVTSSLLSDTKQSLLFLMNELRRVITVASHRDNPANLYTALSDTDYRVKSYFEMFPSPVLITPTDNFTLAHDSYESGCLFHPIDPVHPQPLTSPYLASATSEVNSRITSASYTAKSIKSPFRNSIYSSGVCPNSTDNLPNLFFSSMDYLPSSTLPPSYLKTLSRYPDDPFGRVVSQQKANNSQVGDSSNINQHSLDNSLLFSKMCAWSTIPPVGFSHGLE</sequence>
<proteinExistence type="predicted"/>
<feature type="compositionally biased region" description="Polar residues" evidence="1">
    <location>
        <begin position="63"/>
        <end position="79"/>
    </location>
</feature>
<dbReference type="EMBL" id="AVOT02016901">
    <property type="protein sequence ID" value="MBW0502584.1"/>
    <property type="molecule type" value="Genomic_DNA"/>
</dbReference>
<dbReference type="Proteomes" id="UP000765509">
    <property type="component" value="Unassembled WGS sequence"/>
</dbReference>
<organism evidence="2 3">
    <name type="scientific">Austropuccinia psidii MF-1</name>
    <dbReference type="NCBI Taxonomy" id="1389203"/>
    <lineage>
        <taxon>Eukaryota</taxon>
        <taxon>Fungi</taxon>
        <taxon>Dikarya</taxon>
        <taxon>Basidiomycota</taxon>
        <taxon>Pucciniomycotina</taxon>
        <taxon>Pucciniomycetes</taxon>
        <taxon>Pucciniales</taxon>
        <taxon>Sphaerophragmiaceae</taxon>
        <taxon>Austropuccinia</taxon>
    </lineage>
</organism>
<gene>
    <name evidence="2" type="ORF">O181_042299</name>
</gene>
<accession>A0A9Q3HHC6</accession>
<comment type="caution">
    <text evidence="2">The sequence shown here is derived from an EMBL/GenBank/DDBJ whole genome shotgun (WGS) entry which is preliminary data.</text>
</comment>
<dbReference type="AlphaFoldDB" id="A0A9Q3HHC6"/>
<keyword evidence="3" id="KW-1185">Reference proteome</keyword>
<evidence type="ECO:0000256" key="1">
    <source>
        <dbReference type="SAM" id="MobiDB-lite"/>
    </source>
</evidence>
<evidence type="ECO:0000313" key="2">
    <source>
        <dbReference type="EMBL" id="MBW0502584.1"/>
    </source>
</evidence>
<evidence type="ECO:0000313" key="3">
    <source>
        <dbReference type="Proteomes" id="UP000765509"/>
    </source>
</evidence>
<protein>
    <submittedName>
        <fullName evidence="2">Uncharacterized protein</fullName>
    </submittedName>
</protein>
<reference evidence="2" key="1">
    <citation type="submission" date="2021-03" db="EMBL/GenBank/DDBJ databases">
        <title>Draft genome sequence of rust myrtle Austropuccinia psidii MF-1, a brazilian biotype.</title>
        <authorList>
            <person name="Quecine M.C."/>
            <person name="Pachon D.M.R."/>
            <person name="Bonatelli M.L."/>
            <person name="Correr F.H."/>
            <person name="Franceschini L.M."/>
            <person name="Leite T.F."/>
            <person name="Margarido G.R.A."/>
            <person name="Almeida C.A."/>
            <person name="Ferrarezi J.A."/>
            <person name="Labate C.A."/>
        </authorList>
    </citation>
    <scope>NUCLEOTIDE SEQUENCE</scope>
    <source>
        <strain evidence="2">MF-1</strain>
    </source>
</reference>
<name>A0A9Q3HHC6_9BASI</name>